<name>A0ABX0ZNQ7_9ACTN</name>
<dbReference type="CDD" id="cd04301">
    <property type="entry name" value="NAT_SF"/>
    <property type="match status" value="1"/>
</dbReference>
<evidence type="ECO:0000259" key="3">
    <source>
        <dbReference type="PROSITE" id="PS51186"/>
    </source>
</evidence>
<feature type="domain" description="N-acetyltransferase" evidence="3">
    <location>
        <begin position="9"/>
        <end position="161"/>
    </location>
</feature>
<dbReference type="RefSeq" id="WP_167984378.1">
    <property type="nucleotide sequence ID" value="NZ_JAATEJ010000015.1"/>
</dbReference>
<dbReference type="InterPro" id="IPR050832">
    <property type="entry name" value="Bact_Acetyltransf"/>
</dbReference>
<keyword evidence="5" id="KW-1185">Reference proteome</keyword>
<evidence type="ECO:0000256" key="1">
    <source>
        <dbReference type="ARBA" id="ARBA00022679"/>
    </source>
</evidence>
<accession>A0ABX0ZNQ7</accession>
<reference evidence="4 5" key="1">
    <citation type="submission" date="2020-03" db="EMBL/GenBank/DDBJ databases">
        <title>WGS of actinomycetes isolated from Thailand.</title>
        <authorList>
            <person name="Thawai C."/>
        </authorList>
    </citation>
    <scope>NUCLEOTIDE SEQUENCE [LARGE SCALE GENOMIC DNA]</scope>
    <source>
        <strain evidence="4 5">PRB2-1</strain>
    </source>
</reference>
<dbReference type="InterPro" id="IPR000182">
    <property type="entry name" value="GNAT_dom"/>
</dbReference>
<gene>
    <name evidence="4" type="ORF">HCN08_19295</name>
</gene>
<dbReference type="Pfam" id="PF00583">
    <property type="entry name" value="Acetyltransf_1"/>
    <property type="match status" value="1"/>
</dbReference>
<evidence type="ECO:0000313" key="5">
    <source>
        <dbReference type="Proteomes" id="UP000734511"/>
    </source>
</evidence>
<protein>
    <submittedName>
        <fullName evidence="4">GNAT family N-acetyltransferase</fullName>
    </submittedName>
</protein>
<evidence type="ECO:0000256" key="2">
    <source>
        <dbReference type="ARBA" id="ARBA00023315"/>
    </source>
</evidence>
<organism evidence="4 5">
    <name type="scientific">Actinacidiphila epipremni</name>
    <dbReference type="NCBI Taxonomy" id="2053013"/>
    <lineage>
        <taxon>Bacteria</taxon>
        <taxon>Bacillati</taxon>
        <taxon>Actinomycetota</taxon>
        <taxon>Actinomycetes</taxon>
        <taxon>Kitasatosporales</taxon>
        <taxon>Streptomycetaceae</taxon>
        <taxon>Actinacidiphila</taxon>
    </lineage>
</organism>
<dbReference type="EMBL" id="JAATEJ010000015">
    <property type="protein sequence ID" value="NJP45529.1"/>
    <property type="molecule type" value="Genomic_DNA"/>
</dbReference>
<proteinExistence type="predicted"/>
<sequence>MAVVEIRTTRYDDAAAVRLDGLVQLEYAERYGEGDLTPMAADHFDPPHGLYLVAFDADGEPVASGGWRAQEASPEGHEDGDAEIKRMFVVRERRGQGLARRILAELEATAAAAGRRRMVLETGSRQPEAIALYTSCGYVPVKKFGYYRHEELSICMGKPLTAPLPVAPRG</sequence>
<dbReference type="Proteomes" id="UP000734511">
    <property type="component" value="Unassembled WGS sequence"/>
</dbReference>
<dbReference type="PANTHER" id="PTHR43877">
    <property type="entry name" value="AMINOALKYLPHOSPHONATE N-ACETYLTRANSFERASE-RELATED-RELATED"/>
    <property type="match status" value="1"/>
</dbReference>
<dbReference type="Gene3D" id="3.40.630.30">
    <property type="match status" value="1"/>
</dbReference>
<dbReference type="SUPFAM" id="SSF55729">
    <property type="entry name" value="Acyl-CoA N-acyltransferases (Nat)"/>
    <property type="match status" value="1"/>
</dbReference>
<keyword evidence="1" id="KW-0808">Transferase</keyword>
<dbReference type="PROSITE" id="PS51186">
    <property type="entry name" value="GNAT"/>
    <property type="match status" value="1"/>
</dbReference>
<dbReference type="InterPro" id="IPR016181">
    <property type="entry name" value="Acyl_CoA_acyltransferase"/>
</dbReference>
<dbReference type="PANTHER" id="PTHR43877:SF2">
    <property type="entry name" value="AMINOALKYLPHOSPHONATE N-ACETYLTRANSFERASE-RELATED"/>
    <property type="match status" value="1"/>
</dbReference>
<evidence type="ECO:0000313" key="4">
    <source>
        <dbReference type="EMBL" id="NJP45529.1"/>
    </source>
</evidence>
<keyword evidence="2" id="KW-0012">Acyltransferase</keyword>
<comment type="caution">
    <text evidence="4">The sequence shown here is derived from an EMBL/GenBank/DDBJ whole genome shotgun (WGS) entry which is preliminary data.</text>
</comment>